<evidence type="ECO:0000313" key="14">
    <source>
        <dbReference type="Proteomes" id="UP000034137"/>
    </source>
</evidence>
<keyword evidence="6 11" id="KW-0378">Hydrolase</keyword>
<dbReference type="NCBIfam" id="TIGR00054">
    <property type="entry name" value="RIP metalloprotease RseP"/>
    <property type="match status" value="1"/>
</dbReference>
<dbReference type="GO" id="GO:0046872">
    <property type="term" value="F:metal ion binding"/>
    <property type="evidence" value="ECO:0007669"/>
    <property type="project" value="UniProtKB-KW"/>
</dbReference>
<feature type="transmembrane region" description="Helical" evidence="11">
    <location>
        <begin position="6"/>
        <end position="24"/>
    </location>
</feature>
<dbReference type="Proteomes" id="UP000034137">
    <property type="component" value="Unassembled WGS sequence"/>
</dbReference>
<gene>
    <name evidence="13" type="ORF">UT64_C0048G0002</name>
</gene>
<dbReference type="PATRIC" id="fig|1618642.3.peg.817"/>
<dbReference type="Pfam" id="PF02163">
    <property type="entry name" value="Peptidase_M50"/>
    <property type="match status" value="2"/>
</dbReference>
<feature type="transmembrane region" description="Helical" evidence="11">
    <location>
        <begin position="347"/>
        <end position="366"/>
    </location>
</feature>
<keyword evidence="11" id="KW-0479">Metal-binding</keyword>
<protein>
    <recommendedName>
        <fullName evidence="11">Zinc metalloprotease</fullName>
        <ecNumber evidence="11">3.4.24.-</ecNumber>
    </recommendedName>
</protein>
<evidence type="ECO:0000313" key="13">
    <source>
        <dbReference type="EMBL" id="KKR31896.1"/>
    </source>
</evidence>
<keyword evidence="9 11" id="KW-0482">Metalloprotease</keyword>
<dbReference type="InterPro" id="IPR041489">
    <property type="entry name" value="PDZ_6"/>
</dbReference>
<dbReference type="InterPro" id="IPR036034">
    <property type="entry name" value="PDZ_sf"/>
</dbReference>
<feature type="transmembrane region" description="Helical" evidence="11">
    <location>
        <begin position="298"/>
        <end position="320"/>
    </location>
</feature>
<evidence type="ECO:0000256" key="4">
    <source>
        <dbReference type="ARBA" id="ARBA00022670"/>
    </source>
</evidence>
<evidence type="ECO:0000256" key="8">
    <source>
        <dbReference type="ARBA" id="ARBA00022989"/>
    </source>
</evidence>
<dbReference type="InterPro" id="IPR001478">
    <property type="entry name" value="PDZ"/>
</dbReference>
<dbReference type="CDD" id="cd06163">
    <property type="entry name" value="S2P-M50_PDZ_RseP-like"/>
    <property type="match status" value="1"/>
</dbReference>
<comment type="subcellular location">
    <subcellularLocation>
        <location evidence="2">Membrane</location>
        <topology evidence="2">Multi-pass membrane protein</topology>
    </subcellularLocation>
</comment>
<evidence type="ECO:0000256" key="2">
    <source>
        <dbReference type="ARBA" id="ARBA00004141"/>
    </source>
</evidence>
<dbReference type="SMART" id="SM00228">
    <property type="entry name" value="PDZ"/>
    <property type="match status" value="1"/>
</dbReference>
<evidence type="ECO:0000256" key="5">
    <source>
        <dbReference type="ARBA" id="ARBA00022692"/>
    </source>
</evidence>
<proteinExistence type="inferred from homology"/>
<comment type="caution">
    <text evidence="13">The sequence shown here is derived from an EMBL/GenBank/DDBJ whole genome shotgun (WGS) entry which is preliminary data.</text>
</comment>
<evidence type="ECO:0000256" key="9">
    <source>
        <dbReference type="ARBA" id="ARBA00023049"/>
    </source>
</evidence>
<comment type="similarity">
    <text evidence="3 11">Belongs to the peptidase M50B family.</text>
</comment>
<dbReference type="GO" id="GO:0016020">
    <property type="term" value="C:membrane"/>
    <property type="evidence" value="ECO:0007669"/>
    <property type="project" value="UniProtKB-SubCell"/>
</dbReference>
<dbReference type="AlphaFoldDB" id="A0A0G0Q3C9"/>
<dbReference type="SUPFAM" id="SSF50156">
    <property type="entry name" value="PDZ domain-like"/>
    <property type="match status" value="1"/>
</dbReference>
<keyword evidence="10 11" id="KW-0472">Membrane</keyword>
<feature type="domain" description="PDZ" evidence="12">
    <location>
        <begin position="140"/>
        <end position="207"/>
    </location>
</feature>
<feature type="transmembrane region" description="Helical" evidence="11">
    <location>
        <begin position="241"/>
        <end position="264"/>
    </location>
</feature>
<dbReference type="GO" id="GO:0006508">
    <property type="term" value="P:proteolysis"/>
    <property type="evidence" value="ECO:0007669"/>
    <property type="project" value="UniProtKB-KW"/>
</dbReference>
<dbReference type="Pfam" id="PF17820">
    <property type="entry name" value="PDZ_6"/>
    <property type="match status" value="1"/>
</dbReference>
<name>A0A0G0Q3C9_9BACT</name>
<dbReference type="PANTHER" id="PTHR42837:SF2">
    <property type="entry name" value="MEMBRANE METALLOPROTEASE ARASP2, CHLOROPLASTIC-RELATED"/>
    <property type="match status" value="1"/>
</dbReference>
<dbReference type="EC" id="3.4.24.-" evidence="11"/>
<sequence>MLTTLIFLIVLSVLVFVHELGHFFTARKFGIKAEEFGIGFPPRAYGVYKSISGKWKRVRGSKTVDDAADTIYSLNWLPLGGFVKIKGEDGENVDPDSFASKKIWQRAIVLSAGVFMNMVLATVLISIGLMIGSPQALDGLGKGAIVKDQQIQVVQVAENSPAKQAGIIPGDIILGIDEKKFATFQEIQNFVDENKDKVLNYKIKRNNEELNFKIKPEIREETGKGGVGVVLVESGTVRYPWYAAIWQGIKQTALLTWAILVAFYELFRNLFTGQSVGADVAGPIGIAKLTGQVARLGIMHLIQFTALLSINLAIINFLPIPALDGGRILFLIIEKIKGKPVKKEVEAIIHNVFFLLLMALILVITFKDVLGLFR</sequence>
<evidence type="ECO:0000256" key="7">
    <source>
        <dbReference type="ARBA" id="ARBA00022833"/>
    </source>
</evidence>
<dbReference type="Gene3D" id="2.30.42.10">
    <property type="match status" value="1"/>
</dbReference>
<accession>A0A0G0Q3C9</accession>
<evidence type="ECO:0000256" key="1">
    <source>
        <dbReference type="ARBA" id="ARBA00001947"/>
    </source>
</evidence>
<dbReference type="EMBL" id="LBXO01000048">
    <property type="protein sequence ID" value="KKR31896.1"/>
    <property type="molecule type" value="Genomic_DNA"/>
</dbReference>
<reference evidence="13 14" key="1">
    <citation type="journal article" date="2015" name="Nature">
        <title>rRNA introns, odd ribosomes, and small enigmatic genomes across a large radiation of phyla.</title>
        <authorList>
            <person name="Brown C.T."/>
            <person name="Hug L.A."/>
            <person name="Thomas B.C."/>
            <person name="Sharon I."/>
            <person name="Castelle C.J."/>
            <person name="Singh A."/>
            <person name="Wilkins M.J."/>
            <person name="Williams K.H."/>
            <person name="Banfield J.F."/>
        </authorList>
    </citation>
    <scope>NUCLEOTIDE SEQUENCE [LARGE SCALE GENOMIC DNA]</scope>
</reference>
<keyword evidence="7 11" id="KW-0862">Zinc</keyword>
<evidence type="ECO:0000256" key="11">
    <source>
        <dbReference type="RuleBase" id="RU362031"/>
    </source>
</evidence>
<feature type="transmembrane region" description="Helical" evidence="11">
    <location>
        <begin position="107"/>
        <end position="131"/>
    </location>
</feature>
<evidence type="ECO:0000256" key="3">
    <source>
        <dbReference type="ARBA" id="ARBA00007931"/>
    </source>
</evidence>
<comment type="cofactor">
    <cofactor evidence="1 11">
        <name>Zn(2+)</name>
        <dbReference type="ChEBI" id="CHEBI:29105"/>
    </cofactor>
</comment>
<keyword evidence="8 11" id="KW-1133">Transmembrane helix</keyword>
<evidence type="ECO:0000256" key="6">
    <source>
        <dbReference type="ARBA" id="ARBA00022801"/>
    </source>
</evidence>
<keyword evidence="4 13" id="KW-0645">Protease</keyword>
<dbReference type="PANTHER" id="PTHR42837">
    <property type="entry name" value="REGULATOR OF SIGMA-E PROTEASE RSEP"/>
    <property type="match status" value="1"/>
</dbReference>
<dbReference type="GO" id="GO:0004222">
    <property type="term" value="F:metalloendopeptidase activity"/>
    <property type="evidence" value="ECO:0007669"/>
    <property type="project" value="InterPro"/>
</dbReference>
<dbReference type="InterPro" id="IPR008915">
    <property type="entry name" value="Peptidase_M50"/>
</dbReference>
<organism evidence="13 14">
    <name type="scientific">Candidatus Falkowbacteria bacterium GW2011_GWF2_39_8</name>
    <dbReference type="NCBI Taxonomy" id="1618642"/>
    <lineage>
        <taxon>Bacteria</taxon>
        <taxon>Candidatus Falkowiibacteriota</taxon>
    </lineage>
</organism>
<dbReference type="InterPro" id="IPR004387">
    <property type="entry name" value="Pept_M50_Zn"/>
</dbReference>
<dbReference type="CDD" id="cd23081">
    <property type="entry name" value="cpPDZ_EcRseP-like"/>
    <property type="match status" value="1"/>
</dbReference>
<evidence type="ECO:0000256" key="10">
    <source>
        <dbReference type="ARBA" id="ARBA00023136"/>
    </source>
</evidence>
<keyword evidence="5 11" id="KW-0812">Transmembrane</keyword>
<evidence type="ECO:0000259" key="12">
    <source>
        <dbReference type="SMART" id="SM00228"/>
    </source>
</evidence>